<dbReference type="Proteomes" id="UP000007177">
    <property type="component" value="Chromosome"/>
</dbReference>
<sequence>MNKTDFLAALNAQLNFLPPNELEKTQGFYAEMIADRMEEGMDETAAVAAIGDIETIVNETLQEMSLPTLMKAKIQPKSGWKISEIVLIVLGFPLWFPLLLAFFLVIVAVYVSIWAVIISLYTTVAAFILSGVVGLFSLFFATSFANFLMILGLSFICIGMGILSFFGVTKLSVRLIKFTGHFLGWVKSLFVTKGGF</sequence>
<name>H6LG86_ACEWD</name>
<reference evidence="2 3" key="2">
    <citation type="journal article" date="2012" name="PLoS ONE">
        <title>An ancient pathway combining carbon dioxide fixation with the generation and utilization of a sodium ion gradient for ATP synthesis.</title>
        <authorList>
            <person name="Poehlein A."/>
            <person name="Schmidt S."/>
            <person name="Kaster A.K."/>
            <person name="Goenrich M."/>
            <person name="Vollmers J."/>
            <person name="Thurmer A."/>
            <person name="Bertsch J."/>
            <person name="Schuchmann K."/>
            <person name="Voigt B."/>
            <person name="Hecker M."/>
            <person name="Daniel R."/>
            <person name="Thauer R.K."/>
            <person name="Gottschalk G."/>
            <person name="Muller V."/>
        </authorList>
    </citation>
    <scope>NUCLEOTIDE SEQUENCE [LARGE SCALE GENOMIC DNA]</scope>
    <source>
        <strain evidence="3">ATCC 29683 / DSM 1030 / JCM 2381 / KCTC 1655 / WB1</strain>
    </source>
</reference>
<feature type="transmembrane region" description="Helical" evidence="1">
    <location>
        <begin position="85"/>
        <end position="111"/>
    </location>
</feature>
<feature type="transmembrane region" description="Helical" evidence="1">
    <location>
        <begin position="118"/>
        <end position="141"/>
    </location>
</feature>
<dbReference type="HOGENOM" id="CLU_080365_1_1_9"/>
<proteinExistence type="predicted"/>
<dbReference type="OrthoDB" id="9804829at2"/>
<keyword evidence="1" id="KW-1133">Transmembrane helix</keyword>
<dbReference type="Pfam" id="PF22564">
    <property type="entry name" value="HAAS"/>
    <property type="match status" value="1"/>
</dbReference>
<evidence type="ECO:0000313" key="2">
    <source>
        <dbReference type="EMBL" id="AFA49562.1"/>
    </source>
</evidence>
<feature type="transmembrane region" description="Helical" evidence="1">
    <location>
        <begin position="147"/>
        <end position="168"/>
    </location>
</feature>
<accession>H6LG86</accession>
<reference evidence="3" key="1">
    <citation type="submission" date="2011-07" db="EMBL/GenBank/DDBJ databases">
        <title>Complete genome sequence of Acetobacterium woodii.</title>
        <authorList>
            <person name="Poehlein A."/>
            <person name="Schmidt S."/>
            <person name="Kaster A.-K."/>
            <person name="Goenrich M."/>
            <person name="Vollmers J."/>
            <person name="Thuermer A."/>
            <person name="Gottschalk G."/>
            <person name="Thauer R.K."/>
            <person name="Daniel R."/>
            <person name="Mueller V."/>
        </authorList>
    </citation>
    <scope>NUCLEOTIDE SEQUENCE [LARGE SCALE GENOMIC DNA]</scope>
    <source>
        <strain evidence="3">ATCC 29683 / DSM 1030 / JCM 2381 / KCTC 1655 / WB1</strain>
    </source>
</reference>
<keyword evidence="1" id="KW-0812">Transmembrane</keyword>
<organism evidence="2 3">
    <name type="scientific">Acetobacterium woodii (strain ATCC 29683 / DSM 1030 / JCM 2381 / KCTC 1655 / WB1)</name>
    <dbReference type="NCBI Taxonomy" id="931626"/>
    <lineage>
        <taxon>Bacteria</taxon>
        <taxon>Bacillati</taxon>
        <taxon>Bacillota</taxon>
        <taxon>Clostridia</taxon>
        <taxon>Eubacteriales</taxon>
        <taxon>Eubacteriaceae</taxon>
        <taxon>Acetobacterium</taxon>
    </lineage>
</organism>
<evidence type="ECO:0000313" key="3">
    <source>
        <dbReference type="Proteomes" id="UP000007177"/>
    </source>
</evidence>
<gene>
    <name evidence="2" type="ordered locus">Awo_c28110</name>
</gene>
<dbReference type="eggNOG" id="COG4709">
    <property type="taxonomic scope" value="Bacteria"/>
</dbReference>
<protein>
    <submittedName>
        <fullName evidence="2">Putative membrane protein</fullName>
    </submittedName>
</protein>
<dbReference type="KEGG" id="awo:Awo_c28110"/>
<dbReference type="STRING" id="931626.Awo_c28110"/>
<dbReference type="AlphaFoldDB" id="H6LG86"/>
<dbReference type="RefSeq" id="WP_014357160.1">
    <property type="nucleotide sequence ID" value="NC_016894.1"/>
</dbReference>
<dbReference type="EMBL" id="CP002987">
    <property type="protein sequence ID" value="AFA49562.1"/>
    <property type="molecule type" value="Genomic_DNA"/>
</dbReference>
<evidence type="ECO:0000256" key="1">
    <source>
        <dbReference type="SAM" id="Phobius"/>
    </source>
</evidence>
<keyword evidence="3" id="KW-1185">Reference proteome</keyword>
<keyword evidence="1" id="KW-0472">Membrane</keyword>